<dbReference type="AlphaFoldDB" id="A0A8E2JKD3"/>
<evidence type="ECO:0000313" key="1">
    <source>
        <dbReference type="EMBL" id="OCK85679.1"/>
    </source>
</evidence>
<organism evidence="1 2">
    <name type="scientific">Lepidopterella palustris CBS 459.81</name>
    <dbReference type="NCBI Taxonomy" id="1314670"/>
    <lineage>
        <taxon>Eukaryota</taxon>
        <taxon>Fungi</taxon>
        <taxon>Dikarya</taxon>
        <taxon>Ascomycota</taxon>
        <taxon>Pezizomycotina</taxon>
        <taxon>Dothideomycetes</taxon>
        <taxon>Pleosporomycetidae</taxon>
        <taxon>Mytilinidiales</taxon>
        <taxon>Argynnaceae</taxon>
        <taxon>Lepidopterella</taxon>
    </lineage>
</organism>
<reference evidence="1 2" key="1">
    <citation type="journal article" date="2016" name="Nat. Commun.">
        <title>Ectomycorrhizal ecology is imprinted in the genome of the dominant symbiotic fungus Cenococcum geophilum.</title>
        <authorList>
            <consortium name="DOE Joint Genome Institute"/>
            <person name="Peter M."/>
            <person name="Kohler A."/>
            <person name="Ohm R.A."/>
            <person name="Kuo A."/>
            <person name="Krutzmann J."/>
            <person name="Morin E."/>
            <person name="Arend M."/>
            <person name="Barry K.W."/>
            <person name="Binder M."/>
            <person name="Choi C."/>
            <person name="Clum A."/>
            <person name="Copeland A."/>
            <person name="Grisel N."/>
            <person name="Haridas S."/>
            <person name="Kipfer T."/>
            <person name="LaButti K."/>
            <person name="Lindquist E."/>
            <person name="Lipzen A."/>
            <person name="Maire R."/>
            <person name="Meier B."/>
            <person name="Mihaltcheva S."/>
            <person name="Molinier V."/>
            <person name="Murat C."/>
            <person name="Poggeler S."/>
            <person name="Quandt C.A."/>
            <person name="Sperisen C."/>
            <person name="Tritt A."/>
            <person name="Tisserant E."/>
            <person name="Crous P.W."/>
            <person name="Henrissat B."/>
            <person name="Nehls U."/>
            <person name="Egli S."/>
            <person name="Spatafora J.W."/>
            <person name="Grigoriev I.V."/>
            <person name="Martin F.M."/>
        </authorList>
    </citation>
    <scope>NUCLEOTIDE SEQUENCE [LARGE SCALE GENOMIC DNA]</scope>
    <source>
        <strain evidence="1 2">CBS 459.81</strain>
    </source>
</reference>
<dbReference type="Proteomes" id="UP000250266">
    <property type="component" value="Unassembled WGS sequence"/>
</dbReference>
<evidence type="ECO:0000313" key="2">
    <source>
        <dbReference type="Proteomes" id="UP000250266"/>
    </source>
</evidence>
<dbReference type="EMBL" id="KV744815">
    <property type="protein sequence ID" value="OCK85679.1"/>
    <property type="molecule type" value="Genomic_DNA"/>
</dbReference>
<protein>
    <submittedName>
        <fullName evidence="1">Uncharacterized protein</fullName>
    </submittedName>
</protein>
<sequence>MAKRTVSRRITDVVPSITSKALRLSPSTSASHPGQRFRFHKLCLQQHQRHASIPRPAHALTQAPLEAGITNVTYTLAPDGITTGLRANDTVSIQYDALVFALSIPSTNTSLLPKSLSSNPEFPASYAPHRVIRLPAHYHNRVGYHHRSRLAHPAYPG</sequence>
<keyword evidence="2" id="KW-1185">Reference proteome</keyword>
<accession>A0A8E2JKD3</accession>
<gene>
    <name evidence="1" type="ORF">K432DRAFT_400063</name>
</gene>
<proteinExistence type="predicted"/>
<name>A0A8E2JKD3_9PEZI</name>
<dbReference type="OrthoDB" id="5358475at2759"/>